<comment type="caution">
    <text evidence="1">The sequence shown here is derived from an EMBL/GenBank/DDBJ whole genome shotgun (WGS) entry which is preliminary data.</text>
</comment>
<proteinExistence type="predicted"/>
<dbReference type="Proteomes" id="UP000236291">
    <property type="component" value="Unassembled WGS sequence"/>
</dbReference>
<dbReference type="EMBL" id="ASHM01101095">
    <property type="protein sequence ID" value="PNX67133.1"/>
    <property type="molecule type" value="Genomic_DNA"/>
</dbReference>
<accession>A0A2K3KLL6</accession>
<reference evidence="1 2" key="2">
    <citation type="journal article" date="2017" name="Front. Plant Sci.">
        <title>Gene Classification and Mining of Molecular Markers Useful in Red Clover (Trifolium pratense) Breeding.</title>
        <authorList>
            <person name="Istvanek J."/>
            <person name="Dluhosova J."/>
            <person name="Dluhos P."/>
            <person name="Patkova L."/>
            <person name="Nedelnik J."/>
            <person name="Repkova J."/>
        </authorList>
    </citation>
    <scope>NUCLEOTIDE SEQUENCE [LARGE SCALE GENOMIC DNA]</scope>
    <source>
        <strain evidence="2">cv. Tatra</strain>
        <tissue evidence="1">Young leaves</tissue>
    </source>
</reference>
<evidence type="ECO:0000313" key="2">
    <source>
        <dbReference type="Proteomes" id="UP000236291"/>
    </source>
</evidence>
<organism evidence="1 2">
    <name type="scientific">Trifolium pratense</name>
    <name type="common">Red clover</name>
    <dbReference type="NCBI Taxonomy" id="57577"/>
    <lineage>
        <taxon>Eukaryota</taxon>
        <taxon>Viridiplantae</taxon>
        <taxon>Streptophyta</taxon>
        <taxon>Embryophyta</taxon>
        <taxon>Tracheophyta</taxon>
        <taxon>Spermatophyta</taxon>
        <taxon>Magnoliopsida</taxon>
        <taxon>eudicotyledons</taxon>
        <taxon>Gunneridae</taxon>
        <taxon>Pentapetalae</taxon>
        <taxon>rosids</taxon>
        <taxon>fabids</taxon>
        <taxon>Fabales</taxon>
        <taxon>Fabaceae</taxon>
        <taxon>Papilionoideae</taxon>
        <taxon>50 kb inversion clade</taxon>
        <taxon>NPAAA clade</taxon>
        <taxon>Hologalegina</taxon>
        <taxon>IRL clade</taxon>
        <taxon>Trifolieae</taxon>
        <taxon>Trifolium</taxon>
    </lineage>
</organism>
<gene>
    <name evidence="1" type="ORF">L195_g055462</name>
</gene>
<reference evidence="1 2" key="1">
    <citation type="journal article" date="2014" name="Am. J. Bot.">
        <title>Genome assembly and annotation for red clover (Trifolium pratense; Fabaceae).</title>
        <authorList>
            <person name="Istvanek J."/>
            <person name="Jaros M."/>
            <person name="Krenek A."/>
            <person name="Repkova J."/>
        </authorList>
    </citation>
    <scope>NUCLEOTIDE SEQUENCE [LARGE SCALE GENOMIC DNA]</scope>
    <source>
        <strain evidence="2">cv. Tatra</strain>
        <tissue evidence="1">Young leaves</tissue>
    </source>
</reference>
<evidence type="ECO:0000313" key="1">
    <source>
        <dbReference type="EMBL" id="PNX67133.1"/>
    </source>
</evidence>
<dbReference type="AlphaFoldDB" id="A0A2K3KLL6"/>
<protein>
    <submittedName>
        <fullName evidence="1">Uncharacterized protein</fullName>
    </submittedName>
</protein>
<sequence>MMKLREEDSPIVEKCPIGEEIEVAVGGGSRLPVLGSDLEEAVDRDKEG</sequence>
<name>A0A2K3KLL6_TRIPR</name>